<dbReference type="Pfam" id="PF21983">
    <property type="entry name" value="NikA-like"/>
    <property type="match status" value="1"/>
</dbReference>
<evidence type="ECO:0000313" key="3">
    <source>
        <dbReference type="Proteomes" id="UP000199072"/>
    </source>
</evidence>
<dbReference type="OrthoDB" id="3268254at2"/>
<feature type="region of interest" description="Disordered" evidence="1">
    <location>
        <begin position="1"/>
        <end position="22"/>
    </location>
</feature>
<dbReference type="RefSeq" id="WP_091150070.1">
    <property type="nucleotide sequence ID" value="NZ_FNAI01000006.1"/>
</dbReference>
<keyword evidence="3" id="KW-1185">Reference proteome</keyword>
<dbReference type="EMBL" id="FNAI01000006">
    <property type="protein sequence ID" value="SDE44493.1"/>
    <property type="molecule type" value="Genomic_DNA"/>
</dbReference>
<protein>
    <submittedName>
        <fullName evidence="2">Uncharacterized protein</fullName>
    </submittedName>
</protein>
<gene>
    <name evidence="2" type="ORF">SAMN05216464_106160</name>
</gene>
<feature type="compositionally biased region" description="Basic residues" evidence="1">
    <location>
        <begin position="1"/>
        <end position="20"/>
    </location>
</feature>
<reference evidence="2 3" key="1">
    <citation type="submission" date="2016-10" db="EMBL/GenBank/DDBJ databases">
        <authorList>
            <person name="de Groot N.N."/>
        </authorList>
    </citation>
    <scope>NUCLEOTIDE SEQUENCE [LARGE SCALE GENOMIC DNA]</scope>
    <source>
        <strain evidence="2 3">47C3B</strain>
    </source>
</reference>
<dbReference type="Proteomes" id="UP000199072">
    <property type="component" value="Unassembled WGS sequence"/>
</dbReference>
<evidence type="ECO:0000313" key="2">
    <source>
        <dbReference type="EMBL" id="SDE44493.1"/>
    </source>
</evidence>
<dbReference type="STRING" id="1391627.SAMN05216464_106160"/>
<proteinExistence type="predicted"/>
<dbReference type="AlphaFoldDB" id="A0A1G7CZ25"/>
<organism evidence="2 3">
    <name type="scientific">Mucilaginibacter pineti</name>
    <dbReference type="NCBI Taxonomy" id="1391627"/>
    <lineage>
        <taxon>Bacteria</taxon>
        <taxon>Pseudomonadati</taxon>
        <taxon>Bacteroidota</taxon>
        <taxon>Sphingobacteriia</taxon>
        <taxon>Sphingobacteriales</taxon>
        <taxon>Sphingobacteriaceae</taxon>
        <taxon>Mucilaginibacter</taxon>
    </lineage>
</organism>
<evidence type="ECO:0000256" key="1">
    <source>
        <dbReference type="SAM" id="MobiDB-lite"/>
    </source>
</evidence>
<dbReference type="InterPro" id="IPR053842">
    <property type="entry name" value="NikA-like"/>
</dbReference>
<accession>A0A1G7CZ25</accession>
<sequence length="126" mass="14264">MESSVNKKRTGSKGGRPKAPIKRDWHLTVMCNIVEKKTIQGNAKRARTNVSVYLRQLGLNGRVKVKTLPKEVLQFTGKLNHMAANLNQIAKKRNKGEDLNTLDRALLNQEVRGLQTLVKEVKTYLE</sequence>
<name>A0A1G7CZ25_9SPHI</name>